<dbReference type="InterPro" id="IPR001077">
    <property type="entry name" value="COMT_C"/>
</dbReference>
<proteinExistence type="predicted"/>
<dbReference type="InterPro" id="IPR036390">
    <property type="entry name" value="WH_DNA-bd_sf"/>
</dbReference>
<dbReference type="Gene3D" id="1.10.10.10">
    <property type="entry name" value="Winged helix-like DNA-binding domain superfamily/Winged helix DNA-binding domain"/>
    <property type="match status" value="1"/>
</dbReference>
<protein>
    <submittedName>
        <fullName evidence="7">Sterigmatocystin 8-O-methyltransferase</fullName>
    </submittedName>
</protein>
<keyword evidence="2" id="KW-0808">Transferase</keyword>
<reference evidence="7" key="1">
    <citation type="journal article" date="2020" name="Stud. Mycol.">
        <title>101 Dothideomycetes genomes: a test case for predicting lifestyles and emergence of pathogens.</title>
        <authorList>
            <person name="Haridas S."/>
            <person name="Albert R."/>
            <person name="Binder M."/>
            <person name="Bloem J."/>
            <person name="Labutti K."/>
            <person name="Salamov A."/>
            <person name="Andreopoulos B."/>
            <person name="Baker S."/>
            <person name="Barry K."/>
            <person name="Bills G."/>
            <person name="Bluhm B."/>
            <person name="Cannon C."/>
            <person name="Castanera R."/>
            <person name="Culley D."/>
            <person name="Daum C."/>
            <person name="Ezra D."/>
            <person name="Gonzalez J."/>
            <person name="Henrissat B."/>
            <person name="Kuo A."/>
            <person name="Liang C."/>
            <person name="Lipzen A."/>
            <person name="Lutzoni F."/>
            <person name="Magnuson J."/>
            <person name="Mondo S."/>
            <person name="Nolan M."/>
            <person name="Ohm R."/>
            <person name="Pangilinan J."/>
            <person name="Park H.-J."/>
            <person name="Ramirez L."/>
            <person name="Alfaro M."/>
            <person name="Sun H."/>
            <person name="Tritt A."/>
            <person name="Yoshinaga Y."/>
            <person name="Zwiers L.-H."/>
            <person name="Turgeon B."/>
            <person name="Goodwin S."/>
            <person name="Spatafora J."/>
            <person name="Crous P."/>
            <person name="Grigoriev I."/>
        </authorList>
    </citation>
    <scope>NUCLEOTIDE SEQUENCE</scope>
    <source>
        <strain evidence="7">CBS 101060</strain>
    </source>
</reference>
<evidence type="ECO:0000256" key="2">
    <source>
        <dbReference type="ARBA" id="ARBA00022679"/>
    </source>
</evidence>
<dbReference type="PANTHER" id="PTHR43712">
    <property type="entry name" value="PUTATIVE (AFU_ORTHOLOGUE AFUA_4G14580)-RELATED"/>
    <property type="match status" value="1"/>
</dbReference>
<feature type="domain" description="O-methyltransferase dimerisation" evidence="6">
    <location>
        <begin position="47"/>
        <end position="110"/>
    </location>
</feature>
<keyword evidence="8" id="KW-1185">Reference proteome</keyword>
<dbReference type="PROSITE" id="PS51683">
    <property type="entry name" value="SAM_OMT_II"/>
    <property type="match status" value="1"/>
</dbReference>
<dbReference type="InterPro" id="IPR029063">
    <property type="entry name" value="SAM-dependent_MTases_sf"/>
</dbReference>
<dbReference type="PANTHER" id="PTHR43712:SF1">
    <property type="entry name" value="HYPOTHETICAL O-METHYLTRANSFERASE (EUROFUNG)-RELATED"/>
    <property type="match status" value="1"/>
</dbReference>
<dbReference type="InterPro" id="IPR012967">
    <property type="entry name" value="COMT_dimerisation"/>
</dbReference>
<organism evidence="7 8">
    <name type="scientific">Patellaria atrata CBS 101060</name>
    <dbReference type="NCBI Taxonomy" id="1346257"/>
    <lineage>
        <taxon>Eukaryota</taxon>
        <taxon>Fungi</taxon>
        <taxon>Dikarya</taxon>
        <taxon>Ascomycota</taxon>
        <taxon>Pezizomycotina</taxon>
        <taxon>Dothideomycetes</taxon>
        <taxon>Dothideomycetes incertae sedis</taxon>
        <taxon>Patellariales</taxon>
        <taxon>Patellariaceae</taxon>
        <taxon>Patellaria</taxon>
    </lineage>
</organism>
<name>A0A9P4S6R3_9PEZI</name>
<dbReference type="SUPFAM" id="SSF53335">
    <property type="entry name" value="S-adenosyl-L-methionine-dependent methyltransferases"/>
    <property type="match status" value="1"/>
</dbReference>
<dbReference type="InterPro" id="IPR036388">
    <property type="entry name" value="WH-like_DNA-bd_sf"/>
</dbReference>
<dbReference type="GO" id="GO:0032259">
    <property type="term" value="P:methylation"/>
    <property type="evidence" value="ECO:0007669"/>
    <property type="project" value="UniProtKB-KW"/>
</dbReference>
<dbReference type="PIRSF" id="PIRSF005739">
    <property type="entry name" value="O-mtase"/>
    <property type="match status" value="1"/>
</dbReference>
<dbReference type="GO" id="GO:0046983">
    <property type="term" value="F:protein dimerization activity"/>
    <property type="evidence" value="ECO:0007669"/>
    <property type="project" value="InterPro"/>
</dbReference>
<comment type="caution">
    <text evidence="7">The sequence shown here is derived from an EMBL/GenBank/DDBJ whole genome shotgun (WGS) entry which is preliminary data.</text>
</comment>
<evidence type="ECO:0000259" key="5">
    <source>
        <dbReference type="Pfam" id="PF00891"/>
    </source>
</evidence>
<feature type="active site" description="Proton acceptor" evidence="4">
    <location>
        <position position="296"/>
    </location>
</feature>
<accession>A0A9P4S6R3</accession>
<dbReference type="OrthoDB" id="1535081at2759"/>
<sequence>MNPEEVIKELSNLASKDLNDANVKKEALKLSKRLTATLEDPLIRAIELAFAPLFPAAARIAVDLDLFTRINTHDGPITSAQLASASGGEELLIHRILRVLAAVGFVHEVSNDKWTGNASTKAIASGPITAAHRFVWDIQIASIVKAPKFLRENKHVCPTEPRDGFIQYAHQSKLNFFELLGTMPSLLKDFNNFMGHTLGERQYWIDWYPIPSRLIRGFDPATPMLVDIGGGRGHDLQAFHDKFPESWKLFLQDLPQALKGIKEGELDPSIKIMEHDFFTEQPVKGARAYFLHHIFHNWADMYCLVILKHLRTAMTPGYSKLLIHELILPDSNATVIHGILDMVMMNINGGMERSRAQWTKLLEEAGFQVVEFMVPEDEDADGIVEAMVMV</sequence>
<evidence type="ECO:0000259" key="6">
    <source>
        <dbReference type="Pfam" id="PF08100"/>
    </source>
</evidence>
<evidence type="ECO:0000256" key="3">
    <source>
        <dbReference type="ARBA" id="ARBA00022691"/>
    </source>
</evidence>
<dbReference type="EMBL" id="MU006101">
    <property type="protein sequence ID" value="KAF2836989.1"/>
    <property type="molecule type" value="Genomic_DNA"/>
</dbReference>
<dbReference type="Gene3D" id="3.40.50.150">
    <property type="entry name" value="Vaccinia Virus protein VP39"/>
    <property type="match status" value="1"/>
</dbReference>
<dbReference type="AlphaFoldDB" id="A0A9P4S6R3"/>
<feature type="domain" description="O-methyltransferase C-terminal" evidence="5">
    <location>
        <begin position="223"/>
        <end position="368"/>
    </location>
</feature>
<dbReference type="GO" id="GO:0008171">
    <property type="term" value="F:O-methyltransferase activity"/>
    <property type="evidence" value="ECO:0007669"/>
    <property type="project" value="InterPro"/>
</dbReference>
<keyword evidence="1" id="KW-0489">Methyltransferase</keyword>
<keyword evidence="3" id="KW-0949">S-adenosyl-L-methionine</keyword>
<evidence type="ECO:0000313" key="8">
    <source>
        <dbReference type="Proteomes" id="UP000799429"/>
    </source>
</evidence>
<gene>
    <name evidence="7" type="ORF">M501DRAFT_1025655</name>
</gene>
<dbReference type="Pfam" id="PF08100">
    <property type="entry name" value="Dimerisation"/>
    <property type="match status" value="1"/>
</dbReference>
<evidence type="ECO:0000256" key="4">
    <source>
        <dbReference type="PIRSR" id="PIRSR005739-1"/>
    </source>
</evidence>
<dbReference type="SUPFAM" id="SSF46785">
    <property type="entry name" value="Winged helix' DNA-binding domain"/>
    <property type="match status" value="1"/>
</dbReference>
<evidence type="ECO:0000313" key="7">
    <source>
        <dbReference type="EMBL" id="KAF2836989.1"/>
    </source>
</evidence>
<dbReference type="InterPro" id="IPR016461">
    <property type="entry name" value="COMT-like"/>
</dbReference>
<evidence type="ECO:0000256" key="1">
    <source>
        <dbReference type="ARBA" id="ARBA00022603"/>
    </source>
</evidence>
<dbReference type="Proteomes" id="UP000799429">
    <property type="component" value="Unassembled WGS sequence"/>
</dbReference>
<dbReference type="Pfam" id="PF00891">
    <property type="entry name" value="Methyltransf_2"/>
    <property type="match status" value="1"/>
</dbReference>